<dbReference type="InterPro" id="IPR041588">
    <property type="entry name" value="Integrase_H2C2"/>
</dbReference>
<dbReference type="SUPFAM" id="SSF53098">
    <property type="entry name" value="Ribonuclease H-like"/>
    <property type="match status" value="1"/>
</dbReference>
<name>A0A5J4N5W2_9TREM</name>
<dbReference type="GO" id="GO:0003676">
    <property type="term" value="F:nucleic acid binding"/>
    <property type="evidence" value="ECO:0007669"/>
    <property type="project" value="InterPro"/>
</dbReference>
<protein>
    <recommendedName>
        <fullName evidence="1">Integrase catalytic domain-containing protein</fullName>
    </recommendedName>
</protein>
<reference evidence="2 3" key="1">
    <citation type="journal article" date="2019" name="Gigascience">
        <title>Whole-genome sequence of the oriental lung fluke Paragonimus westermani.</title>
        <authorList>
            <person name="Oey H."/>
            <person name="Zakrzewski M."/>
            <person name="Narain K."/>
            <person name="Devi K.R."/>
            <person name="Agatsuma T."/>
            <person name="Nawaratna S."/>
            <person name="Gobert G.N."/>
            <person name="Jones M.K."/>
            <person name="Ragan M.A."/>
            <person name="McManus D.P."/>
            <person name="Krause L."/>
        </authorList>
    </citation>
    <scope>NUCLEOTIDE SEQUENCE [LARGE SCALE GENOMIC DNA]</scope>
    <source>
        <strain evidence="2 3">IND2009</strain>
    </source>
</reference>
<evidence type="ECO:0000313" key="3">
    <source>
        <dbReference type="Proteomes" id="UP000324629"/>
    </source>
</evidence>
<proteinExistence type="predicted"/>
<comment type="caution">
    <text evidence="2">The sequence shown here is derived from an EMBL/GenBank/DDBJ whole genome shotgun (WGS) entry which is preliminary data.</text>
</comment>
<keyword evidence="3" id="KW-1185">Reference proteome</keyword>
<dbReference type="InterPro" id="IPR001584">
    <property type="entry name" value="Integrase_cat-core"/>
</dbReference>
<accession>A0A5J4N5W2</accession>
<feature type="domain" description="Integrase catalytic" evidence="1">
    <location>
        <begin position="86"/>
        <end position="137"/>
    </location>
</feature>
<dbReference type="InterPro" id="IPR036397">
    <property type="entry name" value="RNaseH_sf"/>
</dbReference>
<dbReference type="PANTHER" id="PTHR47266">
    <property type="entry name" value="ENDONUCLEASE-RELATED"/>
    <property type="match status" value="1"/>
</dbReference>
<dbReference type="AlphaFoldDB" id="A0A5J4N5W2"/>
<dbReference type="Gene3D" id="3.30.420.10">
    <property type="entry name" value="Ribonuclease H-like superfamily/Ribonuclease H"/>
    <property type="match status" value="1"/>
</dbReference>
<dbReference type="GO" id="GO:0015074">
    <property type="term" value="P:DNA integration"/>
    <property type="evidence" value="ECO:0007669"/>
    <property type="project" value="InterPro"/>
</dbReference>
<organism evidence="2 3">
    <name type="scientific">Paragonimus westermani</name>
    <dbReference type="NCBI Taxonomy" id="34504"/>
    <lineage>
        <taxon>Eukaryota</taxon>
        <taxon>Metazoa</taxon>
        <taxon>Spiralia</taxon>
        <taxon>Lophotrochozoa</taxon>
        <taxon>Platyhelminthes</taxon>
        <taxon>Trematoda</taxon>
        <taxon>Digenea</taxon>
        <taxon>Plagiorchiida</taxon>
        <taxon>Troglotremata</taxon>
        <taxon>Troglotrematidae</taxon>
        <taxon>Paragonimus</taxon>
    </lineage>
</organism>
<dbReference type="Pfam" id="PF17921">
    <property type="entry name" value="Integrase_H2C2"/>
    <property type="match status" value="1"/>
</dbReference>
<dbReference type="Proteomes" id="UP000324629">
    <property type="component" value="Unassembled WGS sequence"/>
</dbReference>
<dbReference type="PROSITE" id="PS50994">
    <property type="entry name" value="INTEGRASE"/>
    <property type="match status" value="1"/>
</dbReference>
<evidence type="ECO:0000313" key="2">
    <source>
        <dbReference type="EMBL" id="KAA3670883.1"/>
    </source>
</evidence>
<dbReference type="InterPro" id="IPR012337">
    <property type="entry name" value="RNaseH-like_sf"/>
</dbReference>
<sequence>MGCCIYSIEPNEHILVVPSGKVSKVVREVHLEPGHAGRRRAEAAVRQLFWWPKLHDDAVRNCVNCKICARIKSPTVAPRALLSTAAMVGPNHCVEVDVMGPLLTSKKGKKYILVMVDYFTKWCEAFPMPNQEASTIT</sequence>
<evidence type="ECO:0000259" key="1">
    <source>
        <dbReference type="PROSITE" id="PS50994"/>
    </source>
</evidence>
<dbReference type="InterPro" id="IPR052160">
    <property type="entry name" value="Gypsy_RT_Integrase-like"/>
</dbReference>
<dbReference type="Gene3D" id="1.10.340.70">
    <property type="match status" value="1"/>
</dbReference>
<dbReference type="EMBL" id="QNGE01007937">
    <property type="protein sequence ID" value="KAA3670883.1"/>
    <property type="molecule type" value="Genomic_DNA"/>
</dbReference>
<gene>
    <name evidence="2" type="ORF">DEA37_0001136</name>
</gene>